<dbReference type="InterPro" id="IPR014710">
    <property type="entry name" value="RmlC-like_jellyroll"/>
</dbReference>
<dbReference type="CDD" id="cd02208">
    <property type="entry name" value="cupin_RmlC-like"/>
    <property type="match status" value="1"/>
</dbReference>
<dbReference type="InterPro" id="IPR011051">
    <property type="entry name" value="RmlC_Cupin_sf"/>
</dbReference>
<organism evidence="1 2">
    <name type="scientific">Aliivibrio fischeri</name>
    <name type="common">Vibrio fischeri</name>
    <dbReference type="NCBI Taxonomy" id="668"/>
    <lineage>
        <taxon>Bacteria</taxon>
        <taxon>Pseudomonadati</taxon>
        <taxon>Pseudomonadota</taxon>
        <taxon>Gammaproteobacteria</taxon>
        <taxon>Vibrionales</taxon>
        <taxon>Vibrionaceae</taxon>
        <taxon>Aliivibrio</taxon>
    </lineage>
</organism>
<reference evidence="1 2" key="1">
    <citation type="submission" date="2019-11" db="EMBL/GenBank/DDBJ databases">
        <title>Using colonization assays and comparative genomics to discover symbiosis behaviors and factors in Vibrio fischeri.</title>
        <authorList>
            <person name="Bongrand C."/>
            <person name="Moriano-Gutierrez S."/>
            <person name="Arevalo P."/>
            <person name="Mcfall-Ngai M."/>
            <person name="Visick K."/>
            <person name="Polz M.F."/>
            <person name="Ruby E.G."/>
        </authorList>
    </citation>
    <scope>NUCLEOTIDE SEQUENCE [LARGE SCALE GENOMIC DNA]</scope>
    <source>
        <strain evidence="2">emors.3.2</strain>
    </source>
</reference>
<protein>
    <recommendedName>
        <fullName evidence="3">DUF861 domain-containing protein</fullName>
    </recommendedName>
</protein>
<dbReference type="SUPFAM" id="SSF51182">
    <property type="entry name" value="RmlC-like cupins"/>
    <property type="match status" value="1"/>
</dbReference>
<dbReference type="Pfam" id="PF06249">
    <property type="entry name" value="EutQ"/>
    <property type="match status" value="1"/>
</dbReference>
<gene>
    <name evidence="1" type="ORF">GNP77_02600</name>
</gene>
<dbReference type="InterPro" id="IPR010424">
    <property type="entry name" value="EutQ"/>
</dbReference>
<proteinExistence type="predicted"/>
<name>A0A6I3XV26_ALIFS</name>
<dbReference type="Gene3D" id="2.60.120.10">
    <property type="entry name" value="Jelly Rolls"/>
    <property type="match status" value="1"/>
</dbReference>
<dbReference type="AlphaFoldDB" id="A0A6I3XV26"/>
<evidence type="ECO:0000313" key="2">
    <source>
        <dbReference type="Proteomes" id="UP000435323"/>
    </source>
</evidence>
<comment type="caution">
    <text evidence="1">The sequence shown here is derived from an EMBL/GenBank/DDBJ whole genome shotgun (WGS) entry which is preliminary data.</text>
</comment>
<evidence type="ECO:0000313" key="1">
    <source>
        <dbReference type="EMBL" id="MUK44261.1"/>
    </source>
</evidence>
<dbReference type="Proteomes" id="UP000435323">
    <property type="component" value="Unassembled WGS sequence"/>
</dbReference>
<dbReference type="EMBL" id="WOBO01000004">
    <property type="protein sequence ID" value="MUK44261.1"/>
    <property type="molecule type" value="Genomic_DNA"/>
</dbReference>
<accession>A0A6I3XV26</accession>
<evidence type="ECO:0008006" key="3">
    <source>
        <dbReference type="Google" id="ProtNLM"/>
    </source>
</evidence>
<sequence length="147" mass="16332">MAYWYVKFGYNYKENINMTTLTEKSGITLIKSGSFKLNDLSQLLNEPGLKSDMAEVAVTNNTNALTMGHFTMSPGVEFEYFYDSVEYKVITKGKIVVRDVAGNKYVAEVGDVLLFSPDVTVIFDAESDGEAIYTAHRQAAEDFAPAK</sequence>